<evidence type="ECO:0000256" key="1">
    <source>
        <dbReference type="SAM" id="Coils"/>
    </source>
</evidence>
<dbReference type="InterPro" id="IPR013103">
    <property type="entry name" value="RVT_2"/>
</dbReference>
<dbReference type="EMBL" id="BKCJ010211094">
    <property type="protein sequence ID" value="GEY80231.1"/>
    <property type="molecule type" value="Genomic_DNA"/>
</dbReference>
<dbReference type="GO" id="GO:0003676">
    <property type="term" value="F:nucleic acid binding"/>
    <property type="evidence" value="ECO:0007669"/>
    <property type="project" value="InterPro"/>
</dbReference>
<dbReference type="Gene3D" id="3.30.420.10">
    <property type="entry name" value="Ribonuclease H-like superfamily/Ribonuclease H"/>
    <property type="match status" value="1"/>
</dbReference>
<dbReference type="InterPro" id="IPR025724">
    <property type="entry name" value="GAG-pre-integrase_dom"/>
</dbReference>
<dbReference type="PANTHER" id="PTHR11439">
    <property type="entry name" value="GAG-POL-RELATED RETROTRANSPOSON"/>
    <property type="match status" value="1"/>
</dbReference>
<dbReference type="InterPro" id="IPR001584">
    <property type="entry name" value="Integrase_cat-core"/>
</dbReference>
<dbReference type="GO" id="GO:0015074">
    <property type="term" value="P:DNA integration"/>
    <property type="evidence" value="ECO:0007669"/>
    <property type="project" value="InterPro"/>
</dbReference>
<feature type="region of interest" description="Disordered" evidence="2">
    <location>
        <begin position="725"/>
        <end position="751"/>
    </location>
</feature>
<dbReference type="SUPFAM" id="SSF57756">
    <property type="entry name" value="Retrovirus zinc finger-like domains"/>
    <property type="match status" value="1"/>
</dbReference>
<keyword evidence="1" id="KW-0175">Coiled coil</keyword>
<dbReference type="Pfam" id="PF00665">
    <property type="entry name" value="rve"/>
    <property type="match status" value="1"/>
</dbReference>
<dbReference type="InterPro" id="IPR043502">
    <property type="entry name" value="DNA/RNA_pol_sf"/>
</dbReference>
<dbReference type="PROSITE" id="PS50994">
    <property type="entry name" value="INTEGRASE"/>
    <property type="match status" value="1"/>
</dbReference>
<protein>
    <submittedName>
        <fullName evidence="4">Putative copia-type Pol polyprotein</fullName>
    </submittedName>
</protein>
<dbReference type="InterPro" id="IPR036397">
    <property type="entry name" value="RNaseH_sf"/>
</dbReference>
<feature type="compositionally biased region" description="Polar residues" evidence="2">
    <location>
        <begin position="725"/>
        <end position="738"/>
    </location>
</feature>
<reference evidence="4" key="1">
    <citation type="journal article" date="2019" name="Sci. Rep.">
        <title>Draft genome of Tanacetum cinerariifolium, the natural source of mosquito coil.</title>
        <authorList>
            <person name="Yamashiro T."/>
            <person name="Shiraishi A."/>
            <person name="Satake H."/>
            <person name="Nakayama K."/>
        </authorList>
    </citation>
    <scope>NUCLEOTIDE SEQUENCE</scope>
</reference>
<dbReference type="CDD" id="cd09272">
    <property type="entry name" value="RNase_HI_RT_Ty1"/>
    <property type="match status" value="1"/>
</dbReference>
<feature type="non-terminal residue" evidence="4">
    <location>
        <position position="1190"/>
    </location>
</feature>
<evidence type="ECO:0000259" key="3">
    <source>
        <dbReference type="PROSITE" id="PS50994"/>
    </source>
</evidence>
<dbReference type="GO" id="GO:0008270">
    <property type="term" value="F:zinc ion binding"/>
    <property type="evidence" value="ECO:0007669"/>
    <property type="project" value="InterPro"/>
</dbReference>
<sequence length="1190" mass="137107">MQKNLALIAKYFKKIYKPTNNNLRTSSNSRNKHVDTTPRYKNDNQSGQFRNQRTVNVAGARENVGSPVVQQSGIQCFNSKEFGHFSKECRKPKRVKDSAYHKEKMLLYKQAEQELEAQYSYMAKIQEVPTTDSCTNSDPVEQVQNDAGYNVFANDLQHSEQFESVSNTCLVETDDRNVIPDSLDMCEDDIQNNQNDVESKDERVALANLIANLKLDVDENKRIQKQLKKANTTLSQELKECKAILAKTSKSMGESISVRDSFLVALQTKQTEFEKYKAFNDRTIDYDKLEHMYDVILQECVSKDVMCSYLMSLSDLDALDELQCLYLHKVKECDCLVQKLSNQTEFVSKEVHNELLKRFAEVEKHSISLEIALQKRKKQVKNDTVWNEKALNVFRKEREQYVEIQDLKAQLQDKNVAISELKKLIEKGKEKYVDTKFDKPFVVRQPNAQRIPKPSVLGKPTHFSNSLERMNFPKTKWVPKINVSEGLSKPVTAQTLPQTVRQATSSTPLCLMVKATPTQAWLWHRRLYRLNFDYNNLLSKKDIVIGLTKLKYVKDQLCSSCELSKAKRSSFKLKVVPSSKGRLNLLHMDLCGPMRVASINGKKYILVIVDDYSRYTWTFFLHSKDETPEVLKEFITMIQRNLQAPVITVRTDRGTEFLNKTLNAFFKEKELSIKLLLLEHLNRAALSKDRTSKGYHVYNKRTRMIVESIHIRFDEIKQVSETSVANNTSGLVPQQQKASDYDNPDPENINDQAEEGEQLQDDEFTNPFCAPTQDVAKSSSHNIGYSNVPTFNQPQVYEHRWTNNHPLEQVYGNPSRPVQTRRQLATDLEMCMYALTLKWLWKNKKDEDQTVIRNKARLVAKGTQVFSNLSDGRENDISQCPLKDKVYVAQLDGFVDPDHPEKVYQLKKALYGLKQALRARYDELSKFLKSKGFTKAKYPLEIRHKHGMNKGQSIGTPMATKSKLHVDLSGNLVDQTDYRSKIGSLMYLTSSRSDIVQAVCFCARYQSRPTEKHLKEVKRIFRYLRGTVNMGLWYPKGSSFELTAFLDADHAGCIDSCKSTSGGIQFLGDNLVSWMSKKQNCAAMSSAEAEYVTLSVSCAQVMWMRTQLQDYGFNYNKIPLYCDSQLAIVISCNPVQHSRTKHIHTRYHFIKEQIENGIIELYFVRTEYQFADMFNKALAEDRFKYPVRRI</sequence>
<proteinExistence type="predicted"/>
<dbReference type="Pfam" id="PF07727">
    <property type="entry name" value="RVT_2"/>
    <property type="match status" value="1"/>
</dbReference>
<feature type="compositionally biased region" description="Low complexity" evidence="2">
    <location>
        <begin position="19"/>
        <end position="29"/>
    </location>
</feature>
<dbReference type="InterPro" id="IPR036875">
    <property type="entry name" value="Znf_CCHC_sf"/>
</dbReference>
<name>A0A699HV05_TANCI</name>
<feature type="coiled-coil region" evidence="1">
    <location>
        <begin position="394"/>
        <end position="431"/>
    </location>
</feature>
<dbReference type="SUPFAM" id="SSF53098">
    <property type="entry name" value="Ribonuclease H-like"/>
    <property type="match status" value="1"/>
</dbReference>
<dbReference type="PANTHER" id="PTHR11439:SF509">
    <property type="entry name" value="RNA-DIRECTED DNA POLYMERASE"/>
    <property type="match status" value="1"/>
</dbReference>
<feature type="domain" description="Integrase catalytic" evidence="3">
    <location>
        <begin position="573"/>
        <end position="741"/>
    </location>
</feature>
<dbReference type="InterPro" id="IPR012337">
    <property type="entry name" value="RNaseH-like_sf"/>
</dbReference>
<accession>A0A699HV05</accession>
<organism evidence="4">
    <name type="scientific">Tanacetum cinerariifolium</name>
    <name type="common">Dalmatian daisy</name>
    <name type="synonym">Chrysanthemum cinerariifolium</name>
    <dbReference type="NCBI Taxonomy" id="118510"/>
    <lineage>
        <taxon>Eukaryota</taxon>
        <taxon>Viridiplantae</taxon>
        <taxon>Streptophyta</taxon>
        <taxon>Embryophyta</taxon>
        <taxon>Tracheophyta</taxon>
        <taxon>Spermatophyta</taxon>
        <taxon>Magnoliopsida</taxon>
        <taxon>eudicotyledons</taxon>
        <taxon>Gunneridae</taxon>
        <taxon>Pentapetalae</taxon>
        <taxon>asterids</taxon>
        <taxon>campanulids</taxon>
        <taxon>Asterales</taxon>
        <taxon>Asteraceae</taxon>
        <taxon>Asteroideae</taxon>
        <taxon>Anthemideae</taxon>
        <taxon>Anthemidinae</taxon>
        <taxon>Tanacetum</taxon>
    </lineage>
</organism>
<dbReference type="AlphaFoldDB" id="A0A699HV05"/>
<evidence type="ECO:0000256" key="2">
    <source>
        <dbReference type="SAM" id="MobiDB-lite"/>
    </source>
</evidence>
<dbReference type="Pfam" id="PF13976">
    <property type="entry name" value="gag_pre-integrs"/>
    <property type="match status" value="1"/>
</dbReference>
<feature type="region of interest" description="Disordered" evidence="2">
    <location>
        <begin position="19"/>
        <end position="47"/>
    </location>
</feature>
<gene>
    <name evidence="4" type="ORF">Tci_452205</name>
</gene>
<comment type="caution">
    <text evidence="4">The sequence shown here is derived from an EMBL/GenBank/DDBJ whole genome shotgun (WGS) entry which is preliminary data.</text>
</comment>
<dbReference type="SUPFAM" id="SSF56672">
    <property type="entry name" value="DNA/RNA polymerases"/>
    <property type="match status" value="1"/>
</dbReference>
<evidence type="ECO:0000313" key="4">
    <source>
        <dbReference type="EMBL" id="GEY80231.1"/>
    </source>
</evidence>
<feature type="compositionally biased region" description="Basic and acidic residues" evidence="2">
    <location>
        <begin position="32"/>
        <end position="42"/>
    </location>
</feature>